<evidence type="ECO:0000256" key="8">
    <source>
        <dbReference type="PROSITE-ProRule" id="PRU00433"/>
    </source>
</evidence>
<dbReference type="OrthoDB" id="9794322at2"/>
<feature type="domain" description="Cytochrome c" evidence="9">
    <location>
        <begin position="487"/>
        <end position="563"/>
    </location>
</feature>
<dbReference type="InterPro" id="IPR018391">
    <property type="entry name" value="PQQ_b-propeller_rpt"/>
</dbReference>
<evidence type="ECO:0000256" key="3">
    <source>
        <dbReference type="ARBA" id="ARBA00022617"/>
    </source>
</evidence>
<dbReference type="GO" id="GO:0020037">
    <property type="term" value="F:heme binding"/>
    <property type="evidence" value="ECO:0007669"/>
    <property type="project" value="InterPro"/>
</dbReference>
<dbReference type="Pfam" id="PF01011">
    <property type="entry name" value="PQQ"/>
    <property type="match status" value="2"/>
</dbReference>
<evidence type="ECO:0000313" key="10">
    <source>
        <dbReference type="EMBL" id="SKB95953.1"/>
    </source>
</evidence>
<dbReference type="AlphaFoldDB" id="A0A1T5FIE2"/>
<dbReference type="Proteomes" id="UP000190541">
    <property type="component" value="Unassembled WGS sequence"/>
</dbReference>
<dbReference type="SUPFAM" id="SSF50998">
    <property type="entry name" value="Quinoprotein alcohol dehydrogenase-like"/>
    <property type="match status" value="1"/>
</dbReference>
<gene>
    <name evidence="10" type="ORF">SAMN05660226_04008</name>
</gene>
<organism evidence="10 11">
    <name type="scientific">Parapedobacter luteus</name>
    <dbReference type="NCBI Taxonomy" id="623280"/>
    <lineage>
        <taxon>Bacteria</taxon>
        <taxon>Pseudomonadati</taxon>
        <taxon>Bacteroidota</taxon>
        <taxon>Sphingobacteriia</taxon>
        <taxon>Sphingobacteriales</taxon>
        <taxon>Sphingobacteriaceae</taxon>
        <taxon>Parapedobacter</taxon>
    </lineage>
</organism>
<comment type="cofactor">
    <cofactor evidence="1">
        <name>pyrroloquinoline quinone</name>
        <dbReference type="ChEBI" id="CHEBI:58442"/>
    </cofactor>
</comment>
<dbReference type="SUPFAM" id="SSF46626">
    <property type="entry name" value="Cytochrome c"/>
    <property type="match status" value="1"/>
</dbReference>
<keyword evidence="3 8" id="KW-0349">Heme</keyword>
<dbReference type="InterPro" id="IPR036909">
    <property type="entry name" value="Cyt_c-like_dom_sf"/>
</dbReference>
<sequence length="728" mass="80063">MKHSFRSRALVVAAAIVLGCSSSHDERNDHTGDDWPVYGGNNAGNRYSPLDQINVANVSQLKVAWQYHTGENSDPNERGYEIQCQPIIVDGVLYATSPKLKVFALDAATGKEVWRFDPFEYIEPRYHQNRGVVYWRENGDERIFFTAGSSLFALNAKTGELKADFGEGGIVSLYTGLDEGLDHDVSKLMVIATTPGVVYKDILIMGSRVSEFGDAAPGHIRGFNTRTGKLEWLFHTIPRPGEFGYDTWPPEAYNYMGGANNWAGMTLDTKRGVVYLGTGSPSTDFYGGGRHGQNLFGNCILALDALTGKRKWHFQTIHHDLWDRDIPNPPNLIQVRHGGRMIDAVAQATKDGLIYVLDRDTGEPLFPVEERPVPVEGAVPGEAPWPTQPYPLKPEPFARQYFTEADINDLDPESYEFVKKRFLQTRSGNKFIPPSVEGTLVFHIGGGAEWGGTAADPDGIFYVNSNEMPWDLRMLDLETSMKERRNAQLSRGEALYATHCAVCHGADLQGGGSNNPSLVDVGKRLQRKDIAAVIQSGKGMMPSFQHMDEFRREAIINFLLKTDEPEDMHNRSAAGVEEDTTSRFPYVAPWVNNGQVQFRTPAGYPGVKPPWGTLNAVDLNTGEYLWKVPLGEFPALTAKGIPPTGTENHGGPIVTAGGLLFIGATQDELFRAFDKKTGAILWTYQLPAGAFATPATYSVNGKQYVVVAAGGTKYGLKPGGSYIAFALE</sequence>
<dbReference type="PROSITE" id="PS51007">
    <property type="entry name" value="CYTC"/>
    <property type="match status" value="1"/>
</dbReference>
<keyword evidence="4 8" id="KW-0479">Metal-binding</keyword>
<proteinExistence type="inferred from homology"/>
<dbReference type="GO" id="GO:0008876">
    <property type="term" value="F:quinoprotein glucose dehydrogenase activity"/>
    <property type="evidence" value="ECO:0007669"/>
    <property type="project" value="TreeGrafter"/>
</dbReference>
<evidence type="ECO:0000256" key="1">
    <source>
        <dbReference type="ARBA" id="ARBA00001931"/>
    </source>
</evidence>
<dbReference type="InterPro" id="IPR011047">
    <property type="entry name" value="Quinoprotein_ADH-like_sf"/>
</dbReference>
<dbReference type="InterPro" id="IPR017511">
    <property type="entry name" value="PQQ_mDH"/>
</dbReference>
<keyword evidence="6" id="KW-0560">Oxidoreductase</keyword>
<evidence type="ECO:0000256" key="2">
    <source>
        <dbReference type="ARBA" id="ARBA00008156"/>
    </source>
</evidence>
<reference evidence="10 11" key="1">
    <citation type="submission" date="2017-02" db="EMBL/GenBank/DDBJ databases">
        <authorList>
            <person name="Peterson S.W."/>
        </authorList>
    </citation>
    <scope>NUCLEOTIDE SEQUENCE [LARGE SCALE GENOMIC DNA]</scope>
    <source>
        <strain evidence="10 11">DSM 22899</strain>
    </source>
</reference>
<evidence type="ECO:0000313" key="11">
    <source>
        <dbReference type="Proteomes" id="UP000190541"/>
    </source>
</evidence>
<dbReference type="GO" id="GO:0046872">
    <property type="term" value="F:metal ion binding"/>
    <property type="evidence" value="ECO:0007669"/>
    <property type="project" value="UniProtKB-KW"/>
</dbReference>
<evidence type="ECO:0000256" key="6">
    <source>
        <dbReference type="ARBA" id="ARBA00023002"/>
    </source>
</evidence>
<dbReference type="RefSeq" id="WP_079718619.1">
    <property type="nucleotide sequence ID" value="NZ_FUYS01000016.1"/>
</dbReference>
<evidence type="ECO:0000256" key="5">
    <source>
        <dbReference type="ARBA" id="ARBA00022729"/>
    </source>
</evidence>
<protein>
    <submittedName>
        <fullName evidence="10">Quinoprotein glucose dehydrogenase</fullName>
    </submittedName>
</protein>
<dbReference type="STRING" id="623280.SAMN05660226_04008"/>
<dbReference type="GO" id="GO:0009055">
    <property type="term" value="F:electron transfer activity"/>
    <property type="evidence" value="ECO:0007669"/>
    <property type="project" value="InterPro"/>
</dbReference>
<dbReference type="GO" id="GO:0016020">
    <property type="term" value="C:membrane"/>
    <property type="evidence" value="ECO:0007669"/>
    <property type="project" value="InterPro"/>
</dbReference>
<dbReference type="PANTHER" id="PTHR32303">
    <property type="entry name" value="QUINOPROTEIN ALCOHOL DEHYDROGENASE (CYTOCHROME C)"/>
    <property type="match status" value="1"/>
</dbReference>
<evidence type="ECO:0000256" key="7">
    <source>
        <dbReference type="ARBA" id="ARBA00023004"/>
    </source>
</evidence>
<dbReference type="EMBL" id="FUYS01000016">
    <property type="protein sequence ID" value="SKB95953.1"/>
    <property type="molecule type" value="Genomic_DNA"/>
</dbReference>
<dbReference type="InterPro" id="IPR009056">
    <property type="entry name" value="Cyt_c-like_dom"/>
</dbReference>
<dbReference type="Gene3D" id="2.140.10.10">
    <property type="entry name" value="Quinoprotein alcohol dehydrogenase-like superfamily"/>
    <property type="match status" value="2"/>
</dbReference>
<keyword evidence="7 8" id="KW-0408">Iron</keyword>
<keyword evidence="11" id="KW-1185">Reference proteome</keyword>
<dbReference type="PANTHER" id="PTHR32303:SF4">
    <property type="entry name" value="QUINOPROTEIN GLUCOSE DEHYDROGENASE"/>
    <property type="match status" value="1"/>
</dbReference>
<dbReference type="SMART" id="SM00564">
    <property type="entry name" value="PQQ"/>
    <property type="match status" value="5"/>
</dbReference>
<dbReference type="PROSITE" id="PS51257">
    <property type="entry name" value="PROKAR_LIPOPROTEIN"/>
    <property type="match status" value="1"/>
</dbReference>
<dbReference type="GO" id="GO:0048038">
    <property type="term" value="F:quinone binding"/>
    <property type="evidence" value="ECO:0007669"/>
    <property type="project" value="InterPro"/>
</dbReference>
<comment type="similarity">
    <text evidence="2">Belongs to the bacterial PQQ dehydrogenase family.</text>
</comment>
<dbReference type="InterPro" id="IPR002372">
    <property type="entry name" value="PQQ_rpt_dom"/>
</dbReference>
<dbReference type="Gene3D" id="1.10.760.10">
    <property type="entry name" value="Cytochrome c-like domain"/>
    <property type="match status" value="1"/>
</dbReference>
<keyword evidence="5" id="KW-0732">Signal</keyword>
<evidence type="ECO:0000256" key="4">
    <source>
        <dbReference type="ARBA" id="ARBA00022723"/>
    </source>
</evidence>
<name>A0A1T5FIE2_9SPHI</name>
<evidence type="ECO:0000259" key="9">
    <source>
        <dbReference type="PROSITE" id="PS51007"/>
    </source>
</evidence>
<dbReference type="Pfam" id="PF13442">
    <property type="entry name" value="Cytochrome_CBB3"/>
    <property type="match status" value="1"/>
</dbReference>
<dbReference type="CDD" id="cd10280">
    <property type="entry name" value="PQQ_mGDH"/>
    <property type="match status" value="1"/>
</dbReference>
<accession>A0A1T5FIE2</accession>